<evidence type="ECO:0000313" key="1">
    <source>
        <dbReference type="EMBL" id="AEA47164.1"/>
    </source>
</evidence>
<accession>F2KTD4</accession>
<reference evidence="1 2" key="1">
    <citation type="submission" date="2011-03" db="EMBL/GenBank/DDBJ databases">
        <title>The complete genome of Archaeoglobus veneficus SNP6.</title>
        <authorList>
            <consortium name="US DOE Joint Genome Institute (JGI-PGF)"/>
            <person name="Lucas S."/>
            <person name="Copeland A."/>
            <person name="Lapidus A."/>
            <person name="Bruce D."/>
            <person name="Goodwin L."/>
            <person name="Pitluck S."/>
            <person name="Kyrpides N."/>
            <person name="Mavromatis K."/>
            <person name="Pagani I."/>
            <person name="Ivanova N."/>
            <person name="Mikhailova N."/>
            <person name="Lu M."/>
            <person name="Detter J.C."/>
            <person name="Tapia R."/>
            <person name="Han C."/>
            <person name="Land M."/>
            <person name="Hauser L."/>
            <person name="Markowitz V."/>
            <person name="Cheng J.-F."/>
            <person name="Hugenholtz P."/>
            <person name="Woyke T."/>
            <person name="Wu D."/>
            <person name="Spring S."/>
            <person name="Brambilla E."/>
            <person name="Klenk H.-P."/>
            <person name="Eisen J.A."/>
        </authorList>
    </citation>
    <scope>NUCLEOTIDE SEQUENCE [LARGE SCALE GENOMIC DNA]</scope>
    <source>
        <strain>SNP6</strain>
    </source>
</reference>
<proteinExistence type="predicted"/>
<keyword evidence="2" id="KW-1185">Reference proteome</keyword>
<gene>
    <name evidence="1" type="ordered locus">Arcve_1156</name>
</gene>
<evidence type="ECO:0000313" key="2">
    <source>
        <dbReference type="Proteomes" id="UP000008136"/>
    </source>
</evidence>
<name>F2KTD4_ARCVS</name>
<dbReference type="GeneID" id="10394272"/>
<sequence>MGSSILDILIRDPNFPCAPYRRTGHQFYVDIMHCDGSFLEWKGIKYRKHKLAQRIHDQVEVPPGCYVVRGYAPCGNVVTQTTVVEVCCNEVVCVNLLATSPRFCFVTARLALRPELLPNVPREFIERADAALKEVVEFLPKEIHEPSPNLVEELLKAEECEKREYPKKEE</sequence>
<dbReference type="OrthoDB" id="387316at2157"/>
<dbReference type="KEGG" id="ave:Arcve_1156"/>
<protein>
    <submittedName>
        <fullName evidence="1">Uncharacterized protein</fullName>
    </submittedName>
</protein>
<dbReference type="EMBL" id="CP002588">
    <property type="protein sequence ID" value="AEA47164.1"/>
    <property type="molecule type" value="Genomic_DNA"/>
</dbReference>
<dbReference type="RefSeq" id="WP_013683828.1">
    <property type="nucleotide sequence ID" value="NC_015320.1"/>
</dbReference>
<dbReference type="HOGENOM" id="CLU_1567054_0_0_2"/>
<dbReference type="Proteomes" id="UP000008136">
    <property type="component" value="Chromosome"/>
</dbReference>
<organism evidence="1 2">
    <name type="scientific">Archaeoglobus veneficus (strain DSM 11195 / SNP6)</name>
    <dbReference type="NCBI Taxonomy" id="693661"/>
    <lineage>
        <taxon>Archaea</taxon>
        <taxon>Methanobacteriati</taxon>
        <taxon>Methanobacteriota</taxon>
        <taxon>Archaeoglobi</taxon>
        <taxon>Archaeoglobales</taxon>
        <taxon>Archaeoglobaceae</taxon>
        <taxon>Archaeoglobus</taxon>
    </lineage>
</organism>
<dbReference type="AlphaFoldDB" id="F2KTD4"/>